<dbReference type="PANTHER" id="PTHR24421">
    <property type="entry name" value="NITRATE/NITRITE SENSOR PROTEIN NARX-RELATED"/>
    <property type="match status" value="1"/>
</dbReference>
<evidence type="ECO:0000313" key="9">
    <source>
        <dbReference type="Proteomes" id="UP000574276"/>
    </source>
</evidence>
<dbReference type="GO" id="GO:0016020">
    <property type="term" value="C:membrane"/>
    <property type="evidence" value="ECO:0007669"/>
    <property type="project" value="InterPro"/>
</dbReference>
<dbReference type="Gene3D" id="3.30.565.10">
    <property type="entry name" value="Histidine kinase-like ATPase, C-terminal domain"/>
    <property type="match status" value="1"/>
</dbReference>
<evidence type="ECO:0000256" key="4">
    <source>
        <dbReference type="ARBA" id="ARBA00022777"/>
    </source>
</evidence>
<dbReference type="PROSITE" id="PS50109">
    <property type="entry name" value="HIS_KIN"/>
    <property type="match status" value="1"/>
</dbReference>
<sequence>MRDNNMNSEKDQVSEIQTSTELLKELVIEYGEQLFGLEYTLKEKCNSIKIKEQELQELERTNDYNIDLFSPINNVTSNVSIVQEGIKNIQNEISEINKKIEFLTNRIEGLRETIKLINSFNQQQNNESKSRLDYKIEEIGLNILEAQEFERQRIARDLHDTTVQNLTGMVHKAELCVKLIDIDTIRAKLELLTMSSTLKSTISDMRGIIYNLKPMSLDDLGLTITVERYAQSLMEQSNIKINIHSNEEKYDIHPVIKLTLFRVIQEACSNVKKHAKASHINIDIEYQENHILIKIVDDGIGFNMNKLASNSIIQCSKFGLTFMKERIALLSGNIEILSEEEKGTNITINVPLKALGGEKDE</sequence>
<dbReference type="SMART" id="SM00387">
    <property type="entry name" value="HATPase_c"/>
    <property type="match status" value="1"/>
</dbReference>
<keyword evidence="9" id="KW-1185">Reference proteome</keyword>
<keyword evidence="3" id="KW-0808">Transferase</keyword>
<dbReference type="InterPro" id="IPR050482">
    <property type="entry name" value="Sensor_HK_TwoCompSys"/>
</dbReference>
<gene>
    <name evidence="8" type="ORF">H0486_17975</name>
</gene>
<dbReference type="AlphaFoldDB" id="A0A839K601"/>
<dbReference type="InterPro" id="IPR005467">
    <property type="entry name" value="His_kinase_dom"/>
</dbReference>
<dbReference type="Gene3D" id="1.20.5.1930">
    <property type="match status" value="1"/>
</dbReference>
<evidence type="ECO:0000256" key="5">
    <source>
        <dbReference type="ARBA" id="ARBA00023012"/>
    </source>
</evidence>
<comment type="caution">
    <text evidence="8">The sequence shown here is derived from an EMBL/GenBank/DDBJ whole genome shotgun (WGS) entry which is preliminary data.</text>
</comment>
<dbReference type="InterPro" id="IPR003594">
    <property type="entry name" value="HATPase_dom"/>
</dbReference>
<protein>
    <recommendedName>
        <fullName evidence="2">histidine kinase</fullName>
        <ecNumber evidence="2">2.7.13.3</ecNumber>
    </recommendedName>
</protein>
<dbReference type="InterPro" id="IPR036890">
    <property type="entry name" value="HATPase_C_sf"/>
</dbReference>
<evidence type="ECO:0000256" key="2">
    <source>
        <dbReference type="ARBA" id="ARBA00012438"/>
    </source>
</evidence>
<keyword evidence="6" id="KW-0175">Coiled coil</keyword>
<name>A0A839K601_9FIRM</name>
<evidence type="ECO:0000256" key="6">
    <source>
        <dbReference type="SAM" id="Coils"/>
    </source>
</evidence>
<dbReference type="EMBL" id="JACEGA010000001">
    <property type="protein sequence ID" value="MBB2184747.1"/>
    <property type="molecule type" value="Genomic_DNA"/>
</dbReference>
<dbReference type="Proteomes" id="UP000574276">
    <property type="component" value="Unassembled WGS sequence"/>
</dbReference>
<dbReference type="Pfam" id="PF02518">
    <property type="entry name" value="HATPase_c"/>
    <property type="match status" value="1"/>
</dbReference>
<dbReference type="InterPro" id="IPR011712">
    <property type="entry name" value="Sig_transdc_His_kin_sub3_dim/P"/>
</dbReference>
<accession>A0A839K601</accession>
<reference evidence="8 9" key="1">
    <citation type="submission" date="2020-07" db="EMBL/GenBank/DDBJ databases">
        <title>Characterization and genome sequencing of isolate MD1, a novel member within the family Lachnospiraceae.</title>
        <authorList>
            <person name="Rettenmaier R."/>
            <person name="Di Bello L."/>
            <person name="Zinser C."/>
            <person name="Scheitz K."/>
            <person name="Liebl W."/>
            <person name="Zverlov V."/>
        </authorList>
    </citation>
    <scope>NUCLEOTIDE SEQUENCE [LARGE SCALE GENOMIC DNA]</scope>
    <source>
        <strain evidence="8 9">MD1</strain>
    </source>
</reference>
<feature type="coiled-coil region" evidence="6">
    <location>
        <begin position="86"/>
        <end position="113"/>
    </location>
</feature>
<organism evidence="8 9">
    <name type="scientific">Variimorphobacter saccharofermentans</name>
    <dbReference type="NCBI Taxonomy" id="2755051"/>
    <lineage>
        <taxon>Bacteria</taxon>
        <taxon>Bacillati</taxon>
        <taxon>Bacillota</taxon>
        <taxon>Clostridia</taxon>
        <taxon>Lachnospirales</taxon>
        <taxon>Lachnospiraceae</taxon>
        <taxon>Variimorphobacter</taxon>
    </lineage>
</organism>
<evidence type="ECO:0000256" key="3">
    <source>
        <dbReference type="ARBA" id="ARBA00022679"/>
    </source>
</evidence>
<dbReference type="EC" id="2.7.13.3" evidence="2"/>
<keyword evidence="4 8" id="KW-0418">Kinase</keyword>
<dbReference type="GO" id="GO:0046983">
    <property type="term" value="F:protein dimerization activity"/>
    <property type="evidence" value="ECO:0007669"/>
    <property type="project" value="InterPro"/>
</dbReference>
<proteinExistence type="predicted"/>
<keyword evidence="5" id="KW-0902">Two-component regulatory system</keyword>
<comment type="catalytic activity">
    <reaction evidence="1">
        <text>ATP + protein L-histidine = ADP + protein N-phospho-L-histidine.</text>
        <dbReference type="EC" id="2.7.13.3"/>
    </reaction>
</comment>
<dbReference type="RefSeq" id="WP_228354306.1">
    <property type="nucleotide sequence ID" value="NZ_JACEGA010000001.1"/>
</dbReference>
<dbReference type="GO" id="GO:0000155">
    <property type="term" value="F:phosphorelay sensor kinase activity"/>
    <property type="evidence" value="ECO:0007669"/>
    <property type="project" value="InterPro"/>
</dbReference>
<evidence type="ECO:0000313" key="8">
    <source>
        <dbReference type="EMBL" id="MBB2184747.1"/>
    </source>
</evidence>
<evidence type="ECO:0000256" key="1">
    <source>
        <dbReference type="ARBA" id="ARBA00000085"/>
    </source>
</evidence>
<dbReference type="SUPFAM" id="SSF55874">
    <property type="entry name" value="ATPase domain of HSP90 chaperone/DNA topoisomerase II/histidine kinase"/>
    <property type="match status" value="1"/>
</dbReference>
<dbReference type="PANTHER" id="PTHR24421:SF55">
    <property type="entry name" value="SENSOR HISTIDINE KINASE YDFH"/>
    <property type="match status" value="1"/>
</dbReference>
<feature type="domain" description="Histidine kinase" evidence="7">
    <location>
        <begin position="260"/>
        <end position="354"/>
    </location>
</feature>
<dbReference type="CDD" id="cd16917">
    <property type="entry name" value="HATPase_UhpB-NarQ-NarX-like"/>
    <property type="match status" value="1"/>
</dbReference>
<dbReference type="Pfam" id="PF07730">
    <property type="entry name" value="HisKA_3"/>
    <property type="match status" value="1"/>
</dbReference>
<evidence type="ECO:0000259" key="7">
    <source>
        <dbReference type="PROSITE" id="PS50109"/>
    </source>
</evidence>